<dbReference type="Gene3D" id="3.40.630.30">
    <property type="match status" value="1"/>
</dbReference>
<dbReference type="Proteomes" id="UP000076842">
    <property type="component" value="Unassembled WGS sequence"/>
</dbReference>
<dbReference type="CDD" id="cd04301">
    <property type="entry name" value="NAT_SF"/>
    <property type="match status" value="1"/>
</dbReference>
<proteinExistence type="predicted"/>
<keyword evidence="2" id="KW-1185">Reference proteome</keyword>
<dbReference type="OrthoDB" id="2523549at2759"/>
<sequence length="355" mass="38820">MAHAAEEPRLVRYDSPSAFLRATLSFDTWHMNFALGTALQFLVEVGDAGTMPGQPCLWLAVWTGDTLDIALVRTSTVMTLCAPKHSTSLSADWLEPRIQLPASAIHSLISSGAQPVLTSITGATLLVDKFTTLYAALSGITPTEGPTILDTLHSHCPRNRVNLHPPQLPKEHVIYIVDPDDTTALPRLAKLLQDWRAHVGGPGAHITLEQAAKDAEVGIRFREFMVYTVRDVEGKEEWAGCVRHGRITSRHGTVRNLFTVPQYRRRGIAQALTHAATVRLLSEPNPMREALATLGVPGTETALEDAQIIAQKANLSAQRIYTQVGYGFPVGEWDEEDGMSWEDCVEVGYPGSTGQ</sequence>
<gene>
    <name evidence="1" type="ORF">CALCODRAFT_484586</name>
</gene>
<evidence type="ECO:0000313" key="2">
    <source>
        <dbReference type="Proteomes" id="UP000076842"/>
    </source>
</evidence>
<organism evidence="1 2">
    <name type="scientific">Calocera cornea HHB12733</name>
    <dbReference type="NCBI Taxonomy" id="1353952"/>
    <lineage>
        <taxon>Eukaryota</taxon>
        <taxon>Fungi</taxon>
        <taxon>Dikarya</taxon>
        <taxon>Basidiomycota</taxon>
        <taxon>Agaricomycotina</taxon>
        <taxon>Dacrymycetes</taxon>
        <taxon>Dacrymycetales</taxon>
        <taxon>Dacrymycetaceae</taxon>
        <taxon>Calocera</taxon>
    </lineage>
</organism>
<protein>
    <recommendedName>
        <fullName evidence="3">N-acetyltransferase domain-containing protein</fullName>
    </recommendedName>
</protein>
<evidence type="ECO:0008006" key="3">
    <source>
        <dbReference type="Google" id="ProtNLM"/>
    </source>
</evidence>
<name>A0A165EXC7_9BASI</name>
<dbReference type="InParanoid" id="A0A165EXC7"/>
<dbReference type="SUPFAM" id="SSF55729">
    <property type="entry name" value="Acyl-CoA N-acyltransferases (Nat)"/>
    <property type="match status" value="1"/>
</dbReference>
<evidence type="ECO:0000313" key="1">
    <source>
        <dbReference type="EMBL" id="KZT55715.1"/>
    </source>
</evidence>
<dbReference type="EMBL" id="KV423990">
    <property type="protein sequence ID" value="KZT55715.1"/>
    <property type="molecule type" value="Genomic_DNA"/>
</dbReference>
<reference evidence="1 2" key="1">
    <citation type="journal article" date="2016" name="Mol. Biol. Evol.">
        <title>Comparative Genomics of Early-Diverging Mushroom-Forming Fungi Provides Insights into the Origins of Lignocellulose Decay Capabilities.</title>
        <authorList>
            <person name="Nagy L.G."/>
            <person name="Riley R."/>
            <person name="Tritt A."/>
            <person name="Adam C."/>
            <person name="Daum C."/>
            <person name="Floudas D."/>
            <person name="Sun H."/>
            <person name="Yadav J.S."/>
            <person name="Pangilinan J."/>
            <person name="Larsson K.H."/>
            <person name="Matsuura K."/>
            <person name="Barry K."/>
            <person name="Labutti K."/>
            <person name="Kuo R."/>
            <person name="Ohm R.A."/>
            <person name="Bhattacharya S.S."/>
            <person name="Shirouzu T."/>
            <person name="Yoshinaga Y."/>
            <person name="Martin F.M."/>
            <person name="Grigoriev I.V."/>
            <person name="Hibbett D.S."/>
        </authorList>
    </citation>
    <scope>NUCLEOTIDE SEQUENCE [LARGE SCALE GENOMIC DNA]</scope>
    <source>
        <strain evidence="1 2">HHB12733</strain>
    </source>
</reference>
<dbReference type="AlphaFoldDB" id="A0A165EXC7"/>
<dbReference type="InterPro" id="IPR016181">
    <property type="entry name" value="Acyl_CoA_acyltransferase"/>
</dbReference>
<accession>A0A165EXC7</accession>